<reference evidence="2" key="1">
    <citation type="journal article" date="2011" name="Nat. Genet.">
        <title>The Arabidopsis lyrata genome sequence and the basis of rapid genome size change.</title>
        <authorList>
            <person name="Hu T.T."/>
            <person name="Pattyn P."/>
            <person name="Bakker E.G."/>
            <person name="Cao J."/>
            <person name="Cheng J.-F."/>
            <person name="Clark R.M."/>
            <person name="Fahlgren N."/>
            <person name="Fawcett J.A."/>
            <person name="Grimwood J."/>
            <person name="Gundlach H."/>
            <person name="Haberer G."/>
            <person name="Hollister J.D."/>
            <person name="Ossowski S."/>
            <person name="Ottilar R.P."/>
            <person name="Salamov A.A."/>
            <person name="Schneeberger K."/>
            <person name="Spannagl M."/>
            <person name="Wang X."/>
            <person name="Yang L."/>
            <person name="Nasrallah M.E."/>
            <person name="Bergelson J."/>
            <person name="Carrington J.C."/>
            <person name="Gaut B.S."/>
            <person name="Schmutz J."/>
            <person name="Mayer K.F.X."/>
            <person name="Van de Peer Y."/>
            <person name="Grigoriev I.V."/>
            <person name="Nordborg M."/>
            <person name="Weigel D."/>
            <person name="Guo Y.-L."/>
        </authorList>
    </citation>
    <scope>NUCLEOTIDE SEQUENCE [LARGE SCALE GENOMIC DNA]</scope>
    <source>
        <strain evidence="2">cv. MN47</strain>
    </source>
</reference>
<protein>
    <submittedName>
        <fullName evidence="1">Expressed protein</fullName>
    </submittedName>
</protein>
<accession>D7LMR3</accession>
<proteinExistence type="predicted"/>
<dbReference type="AlphaFoldDB" id="D7LMR3"/>
<dbReference type="Proteomes" id="UP000008694">
    <property type="component" value="Unassembled WGS sequence"/>
</dbReference>
<evidence type="ECO:0000313" key="1">
    <source>
        <dbReference type="EMBL" id="EFH53690.1"/>
    </source>
</evidence>
<dbReference type="HOGENOM" id="CLU_3144746_0_0_1"/>
<gene>
    <name evidence="1" type="ORF">ARALYDRAFT_905743</name>
</gene>
<dbReference type="Gramene" id="scaffold_501447.1">
    <property type="protein sequence ID" value="scaffold_501447.1"/>
    <property type="gene ID" value="scaffold_501447.1"/>
</dbReference>
<keyword evidence="2" id="KW-1185">Reference proteome</keyword>
<name>D7LMR3_ARALL</name>
<evidence type="ECO:0000313" key="2">
    <source>
        <dbReference type="Proteomes" id="UP000008694"/>
    </source>
</evidence>
<dbReference type="EMBL" id="GL348717">
    <property type="protein sequence ID" value="EFH53690.1"/>
    <property type="molecule type" value="Genomic_DNA"/>
</dbReference>
<organism evidence="2">
    <name type="scientific">Arabidopsis lyrata subsp. lyrata</name>
    <name type="common">Lyre-leaved rock-cress</name>
    <dbReference type="NCBI Taxonomy" id="81972"/>
    <lineage>
        <taxon>Eukaryota</taxon>
        <taxon>Viridiplantae</taxon>
        <taxon>Streptophyta</taxon>
        <taxon>Embryophyta</taxon>
        <taxon>Tracheophyta</taxon>
        <taxon>Spermatophyta</taxon>
        <taxon>Magnoliopsida</taxon>
        <taxon>eudicotyledons</taxon>
        <taxon>Gunneridae</taxon>
        <taxon>Pentapetalae</taxon>
        <taxon>rosids</taxon>
        <taxon>malvids</taxon>
        <taxon>Brassicales</taxon>
        <taxon>Brassicaceae</taxon>
        <taxon>Camelineae</taxon>
        <taxon>Arabidopsis</taxon>
    </lineage>
</organism>
<sequence>MSRRINTSIVLVAGTVAVTNQAHIDHELGRDVAGDGEAANGGGILWAER</sequence>